<evidence type="ECO:0000313" key="2">
    <source>
        <dbReference type="EMBL" id="KAF6099909.1"/>
    </source>
</evidence>
<feature type="region of interest" description="Disordered" evidence="1">
    <location>
        <begin position="1"/>
        <end position="120"/>
    </location>
</feature>
<evidence type="ECO:0000313" key="3">
    <source>
        <dbReference type="Proteomes" id="UP000664940"/>
    </source>
</evidence>
<proteinExistence type="predicted"/>
<reference evidence="2 3" key="1">
    <citation type="journal article" date="2020" name="Nature">
        <title>Six reference-quality genomes reveal evolution of bat adaptations.</title>
        <authorList>
            <person name="Jebb D."/>
            <person name="Huang Z."/>
            <person name="Pippel M."/>
            <person name="Hughes G.M."/>
            <person name="Lavrichenko K."/>
            <person name="Devanna P."/>
            <person name="Winkler S."/>
            <person name="Jermiin L.S."/>
            <person name="Skirmuntt E.C."/>
            <person name="Katzourakis A."/>
            <person name="Burkitt-Gray L."/>
            <person name="Ray D.A."/>
            <person name="Sullivan K.A.M."/>
            <person name="Roscito J.G."/>
            <person name="Kirilenko B.M."/>
            <person name="Davalos L.M."/>
            <person name="Corthals A.P."/>
            <person name="Power M.L."/>
            <person name="Jones G."/>
            <person name="Ransome R.D."/>
            <person name="Dechmann D.K.N."/>
            <person name="Locatelli A.G."/>
            <person name="Puechmaille S.J."/>
            <person name="Fedrigo O."/>
            <person name="Jarvis E.D."/>
            <person name="Hiller M."/>
            <person name="Vernes S.C."/>
            <person name="Myers E.W."/>
            <person name="Teeling E.C."/>
        </authorList>
    </citation>
    <scope>NUCLEOTIDE SEQUENCE [LARGE SCALE GENOMIC DNA]</scope>
    <source>
        <strain evidence="2">Bat1K_MPI-CBG_1</strain>
    </source>
</reference>
<dbReference type="AlphaFoldDB" id="A0A833ZU62"/>
<evidence type="ECO:0000256" key="1">
    <source>
        <dbReference type="SAM" id="MobiDB-lite"/>
    </source>
</evidence>
<gene>
    <name evidence="2" type="ORF">HJG60_011633</name>
</gene>
<dbReference type="EMBL" id="JABVXQ010000007">
    <property type="protein sequence ID" value="KAF6099909.1"/>
    <property type="molecule type" value="Genomic_DNA"/>
</dbReference>
<organism evidence="2 3">
    <name type="scientific">Phyllostomus discolor</name>
    <name type="common">pale spear-nosed bat</name>
    <dbReference type="NCBI Taxonomy" id="89673"/>
    <lineage>
        <taxon>Eukaryota</taxon>
        <taxon>Metazoa</taxon>
        <taxon>Chordata</taxon>
        <taxon>Craniata</taxon>
        <taxon>Vertebrata</taxon>
        <taxon>Euteleostomi</taxon>
        <taxon>Mammalia</taxon>
        <taxon>Eutheria</taxon>
        <taxon>Laurasiatheria</taxon>
        <taxon>Chiroptera</taxon>
        <taxon>Yangochiroptera</taxon>
        <taxon>Phyllostomidae</taxon>
        <taxon>Phyllostominae</taxon>
        <taxon>Phyllostomus</taxon>
    </lineage>
</organism>
<accession>A0A833ZU62</accession>
<protein>
    <submittedName>
        <fullName evidence="2">Uncharacterized protein</fullName>
    </submittedName>
</protein>
<dbReference type="Proteomes" id="UP000664940">
    <property type="component" value="Unassembled WGS sequence"/>
</dbReference>
<name>A0A833ZU62_9CHIR</name>
<sequence length="136" mass="14514">MDLESPHPPHTPGSLQGEPGMRGTQRKLSSVGPTARTVRQGVEAGKQPPAIVQHPERGPKSPRAARRRRRRDGVGLPRGPSKGPALWSARHTGPHTGRAAAVGPDSPPGSTCTGHEPPSRRTVVWKQTSVYSFGYV</sequence>
<comment type="caution">
    <text evidence="2">The sequence shown here is derived from an EMBL/GenBank/DDBJ whole genome shotgun (WGS) entry which is preliminary data.</text>
</comment>